<evidence type="ECO:0000256" key="3">
    <source>
        <dbReference type="ARBA" id="ARBA00022963"/>
    </source>
</evidence>
<comment type="caution">
    <text evidence="9">The sequence shown here is derived from an EMBL/GenBank/DDBJ whole genome shotgun (WGS) entry which is preliminary data.</text>
</comment>
<keyword evidence="2 6" id="KW-0378">Hydrolase</keyword>
<gene>
    <name evidence="9" type="ORF">HND93_27985</name>
</gene>
<dbReference type="Pfam" id="PF01103">
    <property type="entry name" value="Omp85"/>
    <property type="match status" value="1"/>
</dbReference>
<accession>A0ABX2TJP0</accession>
<evidence type="ECO:0000313" key="9">
    <source>
        <dbReference type="EMBL" id="NYZ23556.1"/>
    </source>
</evidence>
<dbReference type="InterPro" id="IPR000184">
    <property type="entry name" value="Bac_surfAg_D15"/>
</dbReference>
<dbReference type="Pfam" id="PF01734">
    <property type="entry name" value="Patatin"/>
    <property type="match status" value="1"/>
</dbReference>
<keyword evidence="5" id="KW-0472">Membrane</keyword>
<comment type="subcellular location">
    <subcellularLocation>
        <location evidence="1">Membrane</location>
    </subcellularLocation>
</comment>
<name>A0ABX2TJP0_9PROT</name>
<keyword evidence="3 6" id="KW-0442">Lipid degradation</keyword>
<dbReference type="InterPro" id="IPR050301">
    <property type="entry name" value="NTE"/>
</dbReference>
<dbReference type="PANTHER" id="PTHR14226">
    <property type="entry name" value="NEUROPATHY TARGET ESTERASE/SWISS CHEESE D.MELANOGASTER"/>
    <property type="match status" value="1"/>
</dbReference>
<dbReference type="Gene3D" id="2.40.160.50">
    <property type="entry name" value="membrane protein fhac: a member of the omp85/tpsb transporter family"/>
    <property type="match status" value="1"/>
</dbReference>
<dbReference type="EMBL" id="JABFDB010000028">
    <property type="protein sequence ID" value="NYZ23556.1"/>
    <property type="molecule type" value="Genomic_DNA"/>
</dbReference>
<feature type="active site" description="Nucleophile" evidence="6">
    <location>
        <position position="63"/>
    </location>
</feature>
<dbReference type="Gene3D" id="3.10.20.310">
    <property type="entry name" value="membrane protein fhac"/>
    <property type="match status" value="1"/>
</dbReference>
<feature type="domain" description="PNPLA" evidence="8">
    <location>
        <begin position="30"/>
        <end position="222"/>
    </location>
</feature>
<dbReference type="Proteomes" id="UP000584642">
    <property type="component" value="Unassembled WGS sequence"/>
</dbReference>
<keyword evidence="10" id="KW-1185">Reference proteome</keyword>
<feature type="chain" id="PRO_5047269333" evidence="7">
    <location>
        <begin position="19"/>
        <end position="729"/>
    </location>
</feature>
<evidence type="ECO:0000256" key="4">
    <source>
        <dbReference type="ARBA" id="ARBA00023098"/>
    </source>
</evidence>
<feature type="short sequence motif" description="GXGXXG" evidence="6">
    <location>
        <begin position="34"/>
        <end position="39"/>
    </location>
</feature>
<evidence type="ECO:0000256" key="5">
    <source>
        <dbReference type="ARBA" id="ARBA00023136"/>
    </source>
</evidence>
<feature type="short sequence motif" description="DGA/G" evidence="6">
    <location>
        <begin position="209"/>
        <end position="211"/>
    </location>
</feature>
<organism evidence="9 10">
    <name type="scientific">Azospirillum oleiclasticum</name>
    <dbReference type="NCBI Taxonomy" id="2735135"/>
    <lineage>
        <taxon>Bacteria</taxon>
        <taxon>Pseudomonadati</taxon>
        <taxon>Pseudomonadota</taxon>
        <taxon>Alphaproteobacteria</taxon>
        <taxon>Rhodospirillales</taxon>
        <taxon>Azospirillaceae</taxon>
        <taxon>Azospirillum</taxon>
    </lineage>
</organism>
<protein>
    <submittedName>
        <fullName evidence="9">BamA/TamA family outer membrane protein</fullName>
    </submittedName>
</protein>
<dbReference type="InterPro" id="IPR016035">
    <property type="entry name" value="Acyl_Trfase/lysoPLipase"/>
</dbReference>
<dbReference type="Gene3D" id="3.40.1090.10">
    <property type="entry name" value="Cytosolic phospholipase A2 catalytic domain"/>
    <property type="match status" value="2"/>
</dbReference>
<feature type="signal peptide" evidence="7">
    <location>
        <begin position="1"/>
        <end position="18"/>
    </location>
</feature>
<evidence type="ECO:0000256" key="2">
    <source>
        <dbReference type="ARBA" id="ARBA00022801"/>
    </source>
</evidence>
<sequence>MFALALLCAAVPALPSDAAQPEPRRPRIGLVLSGGGALGATHIGVLKVLEEMRVPVDIITGTSMGSIVGGLYALGLNAQELHSLVGSIDWAGAFNDRPPRSDRSFRSKQEDYGFLLDLKVGIKDGSLQLPPGLIQGQKLTLMLRALTLRARDITNFDDLPIRYRAVAADLETGRAVVIDRGNLATAMRASMSVPGVFPPVEVNGRMLVDGGVANNLPVDVARALGAEVLIVVDIPTILKKREELTSTVGVVGQMLSVLIQQNSLPQLASLGPRDILIQPDLGRMSSGDFGRIMETVAPGEAAARKVTDKLRALALDPAAYVAVRDAKGRETVESPVIDFIEIDNRTKLADGRIRNMIRQKVGEPLDVEQVEKDFTRLYGLGDFEQVDYALVKRGDKTGMKVTATEKAWAKDYLRAGLALEHDLSGDGQYSIGAGFTLTALNSLGAEWRNELAFGSQQRLFSEFYQPLQPEPGFFFAPQVEYGRNTITSQTGPSTDTEYQVTIYDAKFFVGRELGSYGEVRLGYRIGYGDLDRKTAGGPNGFDFGIGQAIGSLTIDTLDDVGFPTEGFMGNITVAMSDEAIGADDNYTRFSASINQAVSFGQNTFIAGVQGGTALSGDLPLYDTLTAGGPFRLSGYPRGSLASQNQIMGRLIYMRALSERSPLAFDLPLYLGASFEAAAVDDPSDGTLGRMAYGGSLFGGADTPLGPLYVGYGRSDGGRQAAYILFGKLF</sequence>
<dbReference type="SUPFAM" id="SSF52151">
    <property type="entry name" value="FabD/lysophospholipase-like"/>
    <property type="match status" value="1"/>
</dbReference>
<feature type="short sequence motif" description="GXSXG" evidence="6">
    <location>
        <begin position="61"/>
        <end position="65"/>
    </location>
</feature>
<reference evidence="9 10" key="1">
    <citation type="submission" date="2020-05" db="EMBL/GenBank/DDBJ databases">
        <title>Azospirillum oleiclasticum sp. nov, a nitrogen-fixing and heavy crude oil-emulsifying bacterium isolated from the crude oil of Yumen Oilfield.</title>
        <authorList>
            <person name="Wu D."/>
            <person name="Cai M."/>
            <person name="Zhang X."/>
        </authorList>
    </citation>
    <scope>NUCLEOTIDE SEQUENCE [LARGE SCALE GENOMIC DNA]</scope>
    <source>
        <strain evidence="9 10">ROY-1-1-2</strain>
    </source>
</reference>
<evidence type="ECO:0000256" key="6">
    <source>
        <dbReference type="PROSITE-ProRule" id="PRU01161"/>
    </source>
</evidence>
<dbReference type="InterPro" id="IPR010827">
    <property type="entry name" value="BamA/TamA_POTRA"/>
</dbReference>
<dbReference type="PANTHER" id="PTHR14226:SF29">
    <property type="entry name" value="NEUROPATHY TARGET ESTERASE SWS"/>
    <property type="match status" value="1"/>
</dbReference>
<evidence type="ECO:0000313" key="10">
    <source>
        <dbReference type="Proteomes" id="UP000584642"/>
    </source>
</evidence>
<evidence type="ECO:0000256" key="7">
    <source>
        <dbReference type="SAM" id="SignalP"/>
    </source>
</evidence>
<keyword evidence="4 6" id="KW-0443">Lipid metabolism</keyword>
<dbReference type="InterPro" id="IPR002641">
    <property type="entry name" value="PNPLA_dom"/>
</dbReference>
<dbReference type="RefSeq" id="WP_180285332.1">
    <property type="nucleotide sequence ID" value="NZ_JABFDB010000028.1"/>
</dbReference>
<proteinExistence type="predicted"/>
<evidence type="ECO:0000256" key="1">
    <source>
        <dbReference type="ARBA" id="ARBA00004370"/>
    </source>
</evidence>
<dbReference type="PROSITE" id="PS51635">
    <property type="entry name" value="PNPLA"/>
    <property type="match status" value="1"/>
</dbReference>
<dbReference type="CDD" id="cd07205">
    <property type="entry name" value="Pat_PNPLA6_PNPLA7_NTE1_like"/>
    <property type="match status" value="1"/>
</dbReference>
<evidence type="ECO:0000259" key="8">
    <source>
        <dbReference type="PROSITE" id="PS51635"/>
    </source>
</evidence>
<keyword evidence="7" id="KW-0732">Signal</keyword>
<dbReference type="Pfam" id="PF07244">
    <property type="entry name" value="POTRA"/>
    <property type="match status" value="1"/>
</dbReference>
<feature type="active site" description="Proton acceptor" evidence="6">
    <location>
        <position position="209"/>
    </location>
</feature>